<dbReference type="GO" id="GO:0042619">
    <property type="term" value="P:poly-hydroxybutyrate biosynthetic process"/>
    <property type="evidence" value="ECO:0007669"/>
    <property type="project" value="UniProtKB-KW"/>
</dbReference>
<feature type="compositionally biased region" description="Low complexity" evidence="4">
    <location>
        <begin position="311"/>
        <end position="335"/>
    </location>
</feature>
<sequence>MDGGDMADTTNDFAALTRQYLDLWGQALRGSAPQPIAAVGVPGLNDMLEAWTRQSDGQPGFGAALGHFSRQSSDWYAQMQQVAARFSGRDHSAGDVAAAWREAFAGSNPFAGLMEGMRGPGLESIAQWGEAGMPSLHGLRAETAAAMRMPAFGFSREHQERLQALALAQLRWQEAQQDYGMLMAKASRDAFSRFESKLANHEEPGQQINSVRALFDLWVEAAEESWAELALSQEYRHAFGALVNAQMRQRAAAQAIGEQVASTYGWPERGELDSAHRKIAELERQLRRMQRAPAPAAAGDVELRQPPPKRTPAAKQPPAAKVAPAKAPAKKAPAAAAAKKVAKKIARKVVKPAAKGSAAGANVRAGKPAARRR</sequence>
<evidence type="ECO:0000313" key="6">
    <source>
        <dbReference type="Proteomes" id="UP000308508"/>
    </source>
</evidence>
<protein>
    <recommendedName>
        <fullName evidence="2">Poly(3-hydroxyalkanoate) polymerase subunit PhaE</fullName>
    </recommendedName>
</protein>
<dbReference type="InterPro" id="IPR010123">
    <property type="entry name" value="PHA_synth_III_E"/>
</dbReference>
<dbReference type="Pfam" id="PF09712">
    <property type="entry name" value="PHA_synth_III_E"/>
    <property type="match status" value="1"/>
</dbReference>
<keyword evidence="6" id="KW-1185">Reference proteome</keyword>
<evidence type="ECO:0000256" key="4">
    <source>
        <dbReference type="SAM" id="MobiDB-lite"/>
    </source>
</evidence>
<evidence type="ECO:0000313" key="5">
    <source>
        <dbReference type="EMBL" id="TLX22190.1"/>
    </source>
</evidence>
<dbReference type="EMBL" id="SROY01000002">
    <property type="protein sequence ID" value="TLX22190.1"/>
    <property type="molecule type" value="Genomic_DNA"/>
</dbReference>
<comment type="caution">
    <text evidence="5">The sequence shown here is derived from an EMBL/GenBank/DDBJ whole genome shotgun (WGS) entry which is preliminary data.</text>
</comment>
<dbReference type="Proteomes" id="UP000308508">
    <property type="component" value="Unassembled WGS sequence"/>
</dbReference>
<comment type="pathway">
    <text evidence="1">Biopolymer metabolism; poly-(R)-3-hydroxybutanoate biosynthesis.</text>
</comment>
<reference evidence="5 6" key="1">
    <citation type="submission" date="2019-04" db="EMBL/GenBank/DDBJ databases">
        <authorList>
            <person name="Grouzdev D.S."/>
            <person name="Nazina T.N."/>
        </authorList>
    </citation>
    <scope>NUCLEOTIDE SEQUENCE [LARGE SCALE GENOMIC DNA]</scope>
    <source>
        <strain evidence="5 6">SHC 3-19</strain>
    </source>
</reference>
<accession>A0A5R9PHU9</accession>
<feature type="region of interest" description="Disordered" evidence="4">
    <location>
        <begin position="350"/>
        <end position="373"/>
    </location>
</feature>
<organism evidence="5 6">
    <name type="scientific">Thermomonas fusca</name>
    <dbReference type="NCBI Taxonomy" id="215690"/>
    <lineage>
        <taxon>Bacteria</taxon>
        <taxon>Pseudomonadati</taxon>
        <taxon>Pseudomonadota</taxon>
        <taxon>Gammaproteobacteria</taxon>
        <taxon>Lysobacterales</taxon>
        <taxon>Lysobacteraceae</taxon>
        <taxon>Thermomonas</taxon>
    </lineage>
</organism>
<evidence type="ECO:0000256" key="3">
    <source>
        <dbReference type="ARBA" id="ARBA00022752"/>
    </source>
</evidence>
<evidence type="ECO:0000256" key="1">
    <source>
        <dbReference type="ARBA" id="ARBA00004683"/>
    </source>
</evidence>
<feature type="region of interest" description="Disordered" evidence="4">
    <location>
        <begin position="290"/>
        <end position="335"/>
    </location>
</feature>
<keyword evidence="3" id="KW-0583">PHB biosynthesis</keyword>
<evidence type="ECO:0000256" key="2">
    <source>
        <dbReference type="ARBA" id="ARBA00019066"/>
    </source>
</evidence>
<name>A0A5R9PHU9_9GAMM</name>
<dbReference type="UniPathway" id="UPA00917"/>
<dbReference type="AlphaFoldDB" id="A0A5R9PHU9"/>
<gene>
    <name evidence="5" type="ORF">E5S66_06665</name>
</gene>
<proteinExistence type="predicted"/>
<dbReference type="STRING" id="1123377.GCA_000423885_02680"/>